<proteinExistence type="predicted"/>
<dbReference type="AlphaFoldDB" id="A0A4R0YH60"/>
<gene>
    <name evidence="2" type="ORF">EZM97_23690</name>
</gene>
<dbReference type="RefSeq" id="WP_131152369.1">
    <property type="nucleotide sequence ID" value="NZ_SJTG01000004.1"/>
</dbReference>
<evidence type="ECO:0000256" key="1">
    <source>
        <dbReference type="SAM" id="MobiDB-lite"/>
    </source>
</evidence>
<reference evidence="2 3" key="1">
    <citation type="submission" date="2019-02" db="EMBL/GenBank/DDBJ databases">
        <title>Dyella amyloliquefaciens sp. nov., isolated from forest soil.</title>
        <authorList>
            <person name="Gao Z.-H."/>
            <person name="Qiu L.-H."/>
        </authorList>
    </citation>
    <scope>NUCLEOTIDE SEQUENCE [LARGE SCALE GENOMIC DNA]</scope>
    <source>
        <strain evidence="2 3">KACC 12747</strain>
    </source>
</reference>
<dbReference type="EMBL" id="SJTG01000004">
    <property type="protein sequence ID" value="TCI07689.1"/>
    <property type="molecule type" value="Genomic_DNA"/>
</dbReference>
<evidence type="ECO:0000313" key="3">
    <source>
        <dbReference type="Proteomes" id="UP000291822"/>
    </source>
</evidence>
<protein>
    <submittedName>
        <fullName evidence="2">Uncharacterized protein</fullName>
    </submittedName>
</protein>
<sequence length="128" mass="13501">MPIQVNPSGRMNLDMKHHRGKDVGSSTFDRALCMEPAVQAAFVNARIGNAAGKGSDVPAGQRCSARAADAPPTMVPGAVSIVIRPSRNGADGTKPGAAHTGVARIEVCPRTPFLWKFVHDQASRSSQR</sequence>
<accession>A0A4R0YH60</accession>
<dbReference type="Proteomes" id="UP000291822">
    <property type="component" value="Unassembled WGS sequence"/>
</dbReference>
<keyword evidence="3" id="KW-1185">Reference proteome</keyword>
<feature type="region of interest" description="Disordered" evidence="1">
    <location>
        <begin position="1"/>
        <end position="22"/>
    </location>
</feature>
<comment type="caution">
    <text evidence="2">The sequence shown here is derived from an EMBL/GenBank/DDBJ whole genome shotgun (WGS) entry which is preliminary data.</text>
</comment>
<evidence type="ECO:0000313" key="2">
    <source>
        <dbReference type="EMBL" id="TCI07689.1"/>
    </source>
</evidence>
<organism evidence="2 3">
    <name type="scientific">Dyella soli</name>
    <dbReference type="NCBI Taxonomy" id="522319"/>
    <lineage>
        <taxon>Bacteria</taxon>
        <taxon>Pseudomonadati</taxon>
        <taxon>Pseudomonadota</taxon>
        <taxon>Gammaproteobacteria</taxon>
        <taxon>Lysobacterales</taxon>
        <taxon>Rhodanobacteraceae</taxon>
        <taxon>Dyella</taxon>
    </lineage>
</organism>
<name>A0A4R0YH60_9GAMM</name>